<proteinExistence type="predicted"/>
<dbReference type="InterPro" id="IPR035944">
    <property type="entry name" value="YfbM-like_sf"/>
</dbReference>
<organism evidence="1 2">
    <name type="scientific">Leptospira interrogans str. 2002000626</name>
    <dbReference type="NCBI Taxonomy" id="996803"/>
    <lineage>
        <taxon>Bacteria</taxon>
        <taxon>Pseudomonadati</taxon>
        <taxon>Spirochaetota</taxon>
        <taxon>Spirochaetia</taxon>
        <taxon>Leptospirales</taxon>
        <taxon>Leptospiraceae</taxon>
        <taxon>Leptospira</taxon>
    </lineage>
</organism>
<dbReference type="EMBL" id="AFJL02000215">
    <property type="protein sequence ID" value="EMY02950.1"/>
    <property type="molecule type" value="Genomic_DNA"/>
</dbReference>
<dbReference type="Pfam" id="PF08974">
    <property type="entry name" value="DUF1877"/>
    <property type="match status" value="1"/>
</dbReference>
<dbReference type="InterPro" id="IPR015068">
    <property type="entry name" value="DUF1877"/>
</dbReference>
<dbReference type="SUPFAM" id="SSF111069">
    <property type="entry name" value="Hypothetical protein yfbM"/>
    <property type="match status" value="1"/>
</dbReference>
<reference evidence="1 2" key="1">
    <citation type="submission" date="2013-02" db="EMBL/GenBank/DDBJ databases">
        <authorList>
            <person name="Harkins D.M."/>
            <person name="Durkin A.S."/>
            <person name="Brinkac L.M."/>
            <person name="Haft D.H."/>
            <person name="Selengut J.D."/>
            <person name="Sanka R."/>
            <person name="DePew J."/>
            <person name="Purushe J."/>
            <person name="Whelen A.C."/>
            <person name="Vinetz J.M."/>
            <person name="Sutton G.G."/>
            <person name="Nierman W.C."/>
            <person name="Fouts D.E."/>
        </authorList>
    </citation>
    <scope>NUCLEOTIDE SEQUENCE [LARGE SCALE GENOMIC DNA]</scope>
    <source>
        <strain evidence="1 2">2002000626</strain>
    </source>
</reference>
<name>A0A829D1B7_LEPIR</name>
<dbReference type="Proteomes" id="UP000012329">
    <property type="component" value="Unassembled WGS sequence"/>
</dbReference>
<gene>
    <name evidence="1" type="ORF">LEP1GSC029_1971</name>
</gene>
<protein>
    <submittedName>
        <fullName evidence="1">PF08974 domain protein</fullName>
    </submittedName>
</protein>
<evidence type="ECO:0000313" key="1">
    <source>
        <dbReference type="EMBL" id="EMY02950.1"/>
    </source>
</evidence>
<evidence type="ECO:0000313" key="2">
    <source>
        <dbReference type="Proteomes" id="UP000012329"/>
    </source>
</evidence>
<comment type="caution">
    <text evidence="1">The sequence shown here is derived from an EMBL/GenBank/DDBJ whole genome shotgun (WGS) entry which is preliminary data.</text>
</comment>
<dbReference type="AlphaFoldDB" id="A0A829D1B7"/>
<dbReference type="Gene3D" id="3.40.1760.10">
    <property type="entry name" value="YfbM-like super family"/>
    <property type="match status" value="1"/>
</dbReference>
<sequence>MSMIGSFLMVTESTLQDYIQDPEKLVELLYGEGEEDPQTPDPHYDVDKTWQMIHFLLTGDSYEGKPPERNVIFGVNVLSDEVDVGYGPASFLTAAEVKEVHHFLKGLSAEELWSRFDREAIRKVNVYPDHWTGDDEDREYVTDYYLDLVDFYARAAENNLCVIQYIS</sequence>
<accession>A0A829D1B7</accession>